<keyword evidence="2" id="KW-0808">Transferase</keyword>
<evidence type="ECO:0000256" key="2">
    <source>
        <dbReference type="ARBA" id="ARBA00022679"/>
    </source>
</evidence>
<dbReference type="Proteomes" id="UP001515480">
    <property type="component" value="Unassembled WGS sequence"/>
</dbReference>
<evidence type="ECO:0000256" key="5">
    <source>
        <dbReference type="SAM" id="SignalP"/>
    </source>
</evidence>
<evidence type="ECO:0000313" key="7">
    <source>
        <dbReference type="EMBL" id="KAL1515218.1"/>
    </source>
</evidence>
<dbReference type="AlphaFoldDB" id="A0AB34J754"/>
<dbReference type="InterPro" id="IPR049625">
    <property type="entry name" value="Glyco_transf_61_cat"/>
</dbReference>
<feature type="signal peptide" evidence="5">
    <location>
        <begin position="1"/>
        <end position="20"/>
    </location>
</feature>
<proteinExistence type="predicted"/>
<dbReference type="EMBL" id="JBGBPQ010000012">
    <property type="protein sequence ID" value="KAL1515218.1"/>
    <property type="molecule type" value="Genomic_DNA"/>
</dbReference>
<dbReference type="PANTHER" id="PTHR20961">
    <property type="entry name" value="GLYCOSYLTRANSFERASE"/>
    <property type="match status" value="1"/>
</dbReference>
<feature type="domain" description="Glycosyltransferase 61 catalytic" evidence="6">
    <location>
        <begin position="189"/>
        <end position="284"/>
    </location>
</feature>
<dbReference type="InterPro" id="IPR007657">
    <property type="entry name" value="Glycosyltransferase_61"/>
</dbReference>
<feature type="region of interest" description="Disordered" evidence="4">
    <location>
        <begin position="353"/>
        <end position="372"/>
    </location>
</feature>
<keyword evidence="1" id="KW-0328">Glycosyltransferase</keyword>
<reference evidence="7 8" key="1">
    <citation type="journal article" date="2024" name="Science">
        <title>Giant polyketide synthase enzymes in the biosynthesis of giant marine polyether toxins.</title>
        <authorList>
            <person name="Fallon T.R."/>
            <person name="Shende V.V."/>
            <person name="Wierzbicki I.H."/>
            <person name="Pendleton A.L."/>
            <person name="Watervoot N.F."/>
            <person name="Auber R.P."/>
            <person name="Gonzalez D.J."/>
            <person name="Wisecaver J.H."/>
            <person name="Moore B.S."/>
        </authorList>
    </citation>
    <scope>NUCLEOTIDE SEQUENCE [LARGE SCALE GENOMIC DNA]</scope>
    <source>
        <strain evidence="7 8">12B1</strain>
    </source>
</reference>
<name>A0AB34J754_PRYPA</name>
<accession>A0AB34J754</accession>
<protein>
    <recommendedName>
        <fullName evidence="6">Glycosyltransferase 61 catalytic domain-containing protein</fullName>
    </recommendedName>
</protein>
<keyword evidence="8" id="KW-1185">Reference proteome</keyword>
<evidence type="ECO:0000313" key="8">
    <source>
        <dbReference type="Proteomes" id="UP001515480"/>
    </source>
</evidence>
<organism evidence="7 8">
    <name type="scientific">Prymnesium parvum</name>
    <name type="common">Toxic golden alga</name>
    <dbReference type="NCBI Taxonomy" id="97485"/>
    <lineage>
        <taxon>Eukaryota</taxon>
        <taxon>Haptista</taxon>
        <taxon>Haptophyta</taxon>
        <taxon>Prymnesiophyceae</taxon>
        <taxon>Prymnesiales</taxon>
        <taxon>Prymnesiaceae</taxon>
        <taxon>Prymnesium</taxon>
    </lineage>
</organism>
<keyword evidence="5" id="KW-0732">Signal</keyword>
<evidence type="ECO:0000259" key="6">
    <source>
        <dbReference type="Pfam" id="PF04577"/>
    </source>
</evidence>
<dbReference type="Pfam" id="PF04577">
    <property type="entry name" value="Glyco_transf_61"/>
    <property type="match status" value="1"/>
</dbReference>
<sequence>MDRPVGQCLLAATCLILATALVIKRHSADELPYRAGERPANSSCQPLAASAAAAAAIRANESLGLEFVDSQNDFSPSVFCGRLFHFMEFAIAAFVLLQQQGVGSEQVAWVRVYHGVPPRVLPLAEWEGGKSKHNLALLRRLWPRATAAPRDAPPVARRLAVDRWSCDYGAELVMLLKFAPHFEAHAWHRALGGGGGGGVVRAEAVRVTYIERQAGKRQLADEAHAALVRVVGALPGVRLKLARLDTSVDLDEQIPLMQATDVLIGVHGNGLTSQMFMRPRRYVVEIFPKRAHVAFRFDYSLLSKLMAHEHLLIHNGTQASLQLMTHDLLAASRLSESASERAAERQRAALLAGGGAGVADRPGQSALGSRSKADGKATSKVWSLASKLRAIDNTIWKVAPSSNDLDPTALRAIVGLIERAQQELMRR</sequence>
<gene>
    <name evidence="7" type="ORF">AB1Y20_004279</name>
</gene>
<dbReference type="GO" id="GO:0016757">
    <property type="term" value="F:glycosyltransferase activity"/>
    <property type="evidence" value="ECO:0007669"/>
    <property type="project" value="UniProtKB-KW"/>
</dbReference>
<evidence type="ECO:0000256" key="4">
    <source>
        <dbReference type="SAM" id="MobiDB-lite"/>
    </source>
</evidence>
<feature type="chain" id="PRO_5044306177" description="Glycosyltransferase 61 catalytic domain-containing protein" evidence="5">
    <location>
        <begin position="21"/>
        <end position="427"/>
    </location>
</feature>
<keyword evidence="3" id="KW-0325">Glycoprotein</keyword>
<evidence type="ECO:0000256" key="1">
    <source>
        <dbReference type="ARBA" id="ARBA00022676"/>
    </source>
</evidence>
<comment type="caution">
    <text evidence="7">The sequence shown here is derived from an EMBL/GenBank/DDBJ whole genome shotgun (WGS) entry which is preliminary data.</text>
</comment>
<evidence type="ECO:0000256" key="3">
    <source>
        <dbReference type="ARBA" id="ARBA00023180"/>
    </source>
</evidence>